<evidence type="ECO:0000256" key="8">
    <source>
        <dbReference type="ARBA" id="ARBA00022989"/>
    </source>
</evidence>
<keyword evidence="9 11" id="KW-0472">Membrane</keyword>
<evidence type="ECO:0000256" key="10">
    <source>
        <dbReference type="SAM" id="MobiDB-lite"/>
    </source>
</evidence>
<keyword evidence="5 11" id="KW-0812">Transmembrane</keyword>
<dbReference type="PROSITE" id="PS50104">
    <property type="entry name" value="TIR"/>
    <property type="match status" value="1"/>
</dbReference>
<accession>A0A3R7LS44</accession>
<evidence type="ECO:0000256" key="5">
    <source>
        <dbReference type="ARBA" id="ARBA00022692"/>
    </source>
</evidence>
<keyword evidence="8 11" id="KW-1133">Transmembrane helix</keyword>
<feature type="compositionally biased region" description="Basic residues" evidence="10">
    <location>
        <begin position="1015"/>
        <end position="1027"/>
    </location>
</feature>
<proteinExistence type="inferred from homology"/>
<evidence type="ECO:0000256" key="3">
    <source>
        <dbReference type="ARBA" id="ARBA00022475"/>
    </source>
</evidence>
<name>A0A3R7LS44_PENVA</name>
<protein>
    <submittedName>
        <fullName evidence="13">Toll-6</fullName>
    </submittedName>
</protein>
<dbReference type="OrthoDB" id="2015831at2759"/>
<dbReference type="InterPro" id="IPR032675">
    <property type="entry name" value="LRR_dom_sf"/>
</dbReference>
<comment type="subcellular location">
    <subcellularLocation>
        <location evidence="1">Cell membrane</location>
    </subcellularLocation>
</comment>
<reference evidence="13 14" key="2">
    <citation type="submission" date="2019-01" db="EMBL/GenBank/DDBJ databases">
        <title>The decoding of complex shrimp genome reveals the adaptation for benthos swimmer, frequently molting mechanism and breeding impact on genome.</title>
        <authorList>
            <person name="Sun Y."/>
            <person name="Gao Y."/>
            <person name="Yu Y."/>
        </authorList>
    </citation>
    <scope>NUCLEOTIDE SEQUENCE [LARGE SCALE GENOMIC DNA]</scope>
    <source>
        <tissue evidence="13">Muscle</tissue>
    </source>
</reference>
<dbReference type="InterPro" id="IPR000157">
    <property type="entry name" value="TIR_dom"/>
</dbReference>
<reference evidence="13 14" key="1">
    <citation type="submission" date="2018-04" db="EMBL/GenBank/DDBJ databases">
        <authorList>
            <person name="Zhang X."/>
            <person name="Yuan J."/>
            <person name="Li F."/>
            <person name="Xiang J."/>
        </authorList>
    </citation>
    <scope>NUCLEOTIDE SEQUENCE [LARGE SCALE GENOMIC DNA]</scope>
    <source>
        <tissue evidence="13">Muscle</tissue>
    </source>
</reference>
<dbReference type="InterPro" id="IPR035897">
    <property type="entry name" value="Toll_tir_struct_dom_sf"/>
</dbReference>
<dbReference type="PRINTS" id="PR00019">
    <property type="entry name" value="LEURICHRPT"/>
</dbReference>
<feature type="domain" description="TIR" evidence="12">
    <location>
        <begin position="722"/>
        <end position="857"/>
    </location>
</feature>
<dbReference type="SMART" id="SM00369">
    <property type="entry name" value="LRR_TYP"/>
    <property type="match status" value="14"/>
</dbReference>
<evidence type="ECO:0000256" key="1">
    <source>
        <dbReference type="ARBA" id="ARBA00004236"/>
    </source>
</evidence>
<feature type="compositionally biased region" description="Low complexity" evidence="10">
    <location>
        <begin position="894"/>
        <end position="908"/>
    </location>
</feature>
<evidence type="ECO:0000313" key="13">
    <source>
        <dbReference type="EMBL" id="ROT61494.1"/>
    </source>
</evidence>
<feature type="transmembrane region" description="Helical" evidence="11">
    <location>
        <begin position="674"/>
        <end position="697"/>
    </location>
</feature>
<sequence>MMIAARFPLEFCGFDRARPRSGLENVEELAINNCKLDSLPPGTLSSLGRLRSLAVTTHNGEWAALAMEVVSGSLPLTLERVSLAHNNIWTLPPRAFCGPNSLHHLDLSHNRLQDVHELGFMDQVQLDILMMNMSNTSFSEHSAVFSNLDEESSAESHDDLFKGLRRLVILDLSWNSLTTITKLLFRDLTSLQRLVLSHNAIQSLEDDSFTSLSNLYALDLSHNLLLTLGEANLRGLVGLSLIHLANNSLFEIHPHAFRHSSNLKQVFLSHNHLQAIPKALENLSFIKTLDMSYNNIVSIQPFHFGGLGNLEMLNTLDLSMNSLQRINPKSVSMRVASGKHTSAQIYLSGNPLICDCEMEWLYNSFRSTLTTTPEATEVTFLQPRIDDLARVTCTLLHSREDTTVMTRVLETSAANYLCPYTTHCFTLCQCCDFIACDCQMKCPDACSCFHDDTWSINLVDCSGGHLDRLPDRVPMDATVVLLDGNNLQILHAHHFIGRHSIQQLYLNNSQIQTLQNRTFHGLTSLQVLHLQDNMIVQLNGFEFSGLHHLKELYLQNNRLSFINNATFIGLKSLEVLRLDNNFIIDFPVWLLSNNRYLASVTLGNNPWDCDCQFVESLREWQKQQSHLLINPEDVFCVHGDSGVVGPSIILPEYSCTEAQHGVTQYKFGQQELPFLAGGLCGGVALISALVVMAMLVARRRAAAANKLGINGSPAYCQEEDGKVFDSYISYSANDASFVRDVLATKLENSCPSYKLCLHSRDFSENSRLSEFITQSLGFSRRTIIVLSKNYIDNEWKNAIFKKAHVDGLKDNDMGIIAIYYDNVSYSSFDSDLKNIMRRCIKLRWGDKNFWKKLSEAMPIKQTYAGLPVYVSENSYKSSTLPTLIPPSSLPLPSSSSVLTSTTGLTTPSEIGHRPSCQQEPPATTYKAPPPPRPCYTPPSCDYIVMTGRDCRDPQCTCHRHSHTAYTYVDGDSSSLHTYTSLEPFTLPDPHVPESYTRGHSPASSHYSALEPPVRRTVRASKRKKKRPLSQNCPPVHCDTLENPAFTEDVHGELPSNGTFRRTKSLRASRGNQERHSDYSTDHSSDRSSGRSYDHSVTSGGGVVDRNDALYMGLADSPPEPTMVTTEECFV</sequence>
<comment type="similarity">
    <text evidence="2">Belongs to the Toll-like receptor family.</text>
</comment>
<dbReference type="PROSITE" id="PS51450">
    <property type="entry name" value="LRR"/>
    <property type="match status" value="5"/>
</dbReference>
<feature type="compositionally biased region" description="Basic and acidic residues" evidence="10">
    <location>
        <begin position="1071"/>
        <end position="1093"/>
    </location>
</feature>
<dbReference type="Pfam" id="PF13676">
    <property type="entry name" value="TIR_2"/>
    <property type="match status" value="1"/>
</dbReference>
<keyword evidence="14" id="KW-1185">Reference proteome</keyword>
<evidence type="ECO:0000256" key="11">
    <source>
        <dbReference type="SAM" id="Phobius"/>
    </source>
</evidence>
<dbReference type="FunFam" id="3.80.10.10:FF:001438">
    <property type="entry name" value="Uncharacterized protein"/>
    <property type="match status" value="1"/>
</dbReference>
<evidence type="ECO:0000313" key="14">
    <source>
        <dbReference type="Proteomes" id="UP000283509"/>
    </source>
</evidence>
<dbReference type="PANTHER" id="PTHR24366:SF96">
    <property type="entry name" value="LEUCINE RICH REPEAT CONTAINING 53"/>
    <property type="match status" value="1"/>
</dbReference>
<evidence type="ECO:0000256" key="6">
    <source>
        <dbReference type="ARBA" id="ARBA00022729"/>
    </source>
</evidence>
<dbReference type="SUPFAM" id="SSF52058">
    <property type="entry name" value="L domain-like"/>
    <property type="match status" value="2"/>
</dbReference>
<dbReference type="GO" id="GO:0005886">
    <property type="term" value="C:plasma membrane"/>
    <property type="evidence" value="ECO:0007669"/>
    <property type="project" value="UniProtKB-SubCell"/>
</dbReference>
<evidence type="ECO:0000256" key="4">
    <source>
        <dbReference type="ARBA" id="ARBA00022614"/>
    </source>
</evidence>
<dbReference type="SMART" id="SM00255">
    <property type="entry name" value="TIR"/>
    <property type="match status" value="1"/>
</dbReference>
<dbReference type="PANTHER" id="PTHR24366">
    <property type="entry name" value="IG(IMMUNOGLOBULIN) AND LRR(LEUCINE RICH REPEAT) DOMAINS"/>
    <property type="match status" value="1"/>
</dbReference>
<dbReference type="Pfam" id="PF13855">
    <property type="entry name" value="LRR_8"/>
    <property type="match status" value="3"/>
</dbReference>
<feature type="region of interest" description="Disordered" evidence="10">
    <location>
        <begin position="989"/>
        <end position="1103"/>
    </location>
</feature>
<dbReference type="InterPro" id="IPR003591">
    <property type="entry name" value="Leu-rich_rpt_typical-subtyp"/>
</dbReference>
<dbReference type="GO" id="GO:0007165">
    <property type="term" value="P:signal transduction"/>
    <property type="evidence" value="ECO:0007669"/>
    <property type="project" value="InterPro"/>
</dbReference>
<organism evidence="13 14">
    <name type="scientific">Penaeus vannamei</name>
    <name type="common">Whiteleg shrimp</name>
    <name type="synonym">Litopenaeus vannamei</name>
    <dbReference type="NCBI Taxonomy" id="6689"/>
    <lineage>
        <taxon>Eukaryota</taxon>
        <taxon>Metazoa</taxon>
        <taxon>Ecdysozoa</taxon>
        <taxon>Arthropoda</taxon>
        <taxon>Crustacea</taxon>
        <taxon>Multicrustacea</taxon>
        <taxon>Malacostraca</taxon>
        <taxon>Eumalacostraca</taxon>
        <taxon>Eucarida</taxon>
        <taxon>Decapoda</taxon>
        <taxon>Dendrobranchiata</taxon>
        <taxon>Penaeoidea</taxon>
        <taxon>Penaeidae</taxon>
        <taxon>Penaeus</taxon>
    </lineage>
</organism>
<dbReference type="STRING" id="6689.A0A3R7LS44"/>
<dbReference type="PRINTS" id="PR01537">
    <property type="entry name" value="INTRLKN1R1F"/>
</dbReference>
<comment type="caution">
    <text evidence="13">The sequence shown here is derived from an EMBL/GenBank/DDBJ whole genome shotgun (WGS) entry which is preliminary data.</text>
</comment>
<evidence type="ECO:0000256" key="2">
    <source>
        <dbReference type="ARBA" id="ARBA00009634"/>
    </source>
</evidence>
<evidence type="ECO:0000256" key="9">
    <source>
        <dbReference type="ARBA" id="ARBA00023136"/>
    </source>
</evidence>
<dbReference type="EMBL" id="QCYY01004139">
    <property type="protein sequence ID" value="ROT61494.1"/>
    <property type="molecule type" value="Genomic_DNA"/>
</dbReference>
<dbReference type="InterPro" id="IPR001611">
    <property type="entry name" value="Leu-rich_rpt"/>
</dbReference>
<dbReference type="SUPFAM" id="SSF52200">
    <property type="entry name" value="Toll/Interleukin receptor TIR domain"/>
    <property type="match status" value="1"/>
</dbReference>
<dbReference type="Gene3D" id="3.80.10.10">
    <property type="entry name" value="Ribonuclease Inhibitor"/>
    <property type="match status" value="3"/>
</dbReference>
<keyword evidence="4" id="KW-0433">Leucine-rich repeat</keyword>
<keyword evidence="6" id="KW-0732">Signal</keyword>
<dbReference type="AlphaFoldDB" id="A0A3R7LS44"/>
<feature type="region of interest" description="Disordered" evidence="10">
    <location>
        <begin position="894"/>
        <end position="930"/>
    </location>
</feature>
<dbReference type="SMART" id="SM00365">
    <property type="entry name" value="LRR_SD22"/>
    <property type="match status" value="8"/>
</dbReference>
<keyword evidence="7" id="KW-0677">Repeat</keyword>
<gene>
    <name evidence="13" type="ORF">C7M84_020722</name>
</gene>
<keyword evidence="3" id="KW-1003">Cell membrane</keyword>
<evidence type="ECO:0000259" key="12">
    <source>
        <dbReference type="PROSITE" id="PS50104"/>
    </source>
</evidence>
<evidence type="ECO:0000256" key="7">
    <source>
        <dbReference type="ARBA" id="ARBA00022737"/>
    </source>
</evidence>
<dbReference type="Proteomes" id="UP000283509">
    <property type="component" value="Unassembled WGS sequence"/>
</dbReference>
<dbReference type="Gene3D" id="3.40.50.10140">
    <property type="entry name" value="Toll/interleukin-1 receptor homology (TIR) domain"/>
    <property type="match status" value="1"/>
</dbReference>